<evidence type="ECO:0000256" key="3">
    <source>
        <dbReference type="PIRSR" id="PIRSR613078-1"/>
    </source>
</evidence>
<dbReference type="KEGG" id="ptk:EXN22_14560"/>
<dbReference type="SUPFAM" id="SSF53254">
    <property type="entry name" value="Phosphoglycerate mutase-like"/>
    <property type="match status" value="1"/>
</dbReference>
<keyword evidence="6" id="KW-1185">Reference proteome</keyword>
<dbReference type="OrthoDB" id="9082843at2"/>
<name>A0A411MQF5_9PSED</name>
<dbReference type="GO" id="GO:0016791">
    <property type="term" value="F:phosphatase activity"/>
    <property type="evidence" value="ECO:0007669"/>
    <property type="project" value="TreeGrafter"/>
</dbReference>
<feature type="active site" description="Proton donor/acceptor" evidence="3">
    <location>
        <position position="80"/>
    </location>
</feature>
<evidence type="ECO:0000256" key="2">
    <source>
        <dbReference type="ARBA" id="ARBA00023235"/>
    </source>
</evidence>
<feature type="binding site" evidence="4">
    <location>
        <position position="56"/>
    </location>
    <ligand>
        <name>substrate</name>
    </ligand>
</feature>
<dbReference type="SMART" id="SM00855">
    <property type="entry name" value="PGAM"/>
    <property type="match status" value="1"/>
</dbReference>
<keyword evidence="1" id="KW-0324">Glycolysis</keyword>
<dbReference type="CDD" id="cd07067">
    <property type="entry name" value="HP_PGM_like"/>
    <property type="match status" value="1"/>
</dbReference>
<dbReference type="InterPro" id="IPR001345">
    <property type="entry name" value="PG/BPGM_mutase_AS"/>
</dbReference>
<dbReference type="PROSITE" id="PS00175">
    <property type="entry name" value="PG_MUTASE"/>
    <property type="match status" value="1"/>
</dbReference>
<dbReference type="PANTHER" id="PTHR48100:SF1">
    <property type="entry name" value="HISTIDINE PHOSPHATASE FAMILY PROTEIN-RELATED"/>
    <property type="match status" value="1"/>
</dbReference>
<evidence type="ECO:0000256" key="4">
    <source>
        <dbReference type="PIRSR" id="PIRSR613078-2"/>
    </source>
</evidence>
<dbReference type="AlphaFoldDB" id="A0A411MQF5"/>
<feature type="active site" description="Tele-phosphohistidine intermediate" evidence="3">
    <location>
        <position position="8"/>
    </location>
</feature>
<accession>A0A411MQF5</accession>
<feature type="binding site" evidence="4">
    <location>
        <begin position="7"/>
        <end position="14"/>
    </location>
    <ligand>
        <name>substrate</name>
    </ligand>
</feature>
<dbReference type="Pfam" id="PF00300">
    <property type="entry name" value="His_Phos_1"/>
    <property type="match status" value="1"/>
</dbReference>
<dbReference type="GO" id="GO:0005737">
    <property type="term" value="C:cytoplasm"/>
    <property type="evidence" value="ECO:0007669"/>
    <property type="project" value="TreeGrafter"/>
</dbReference>
<dbReference type="InterPro" id="IPR029033">
    <property type="entry name" value="His_PPase_superfam"/>
</dbReference>
<protein>
    <submittedName>
        <fullName evidence="5">Histidine phosphatase family protein</fullName>
    </submittedName>
</protein>
<dbReference type="InterPro" id="IPR050275">
    <property type="entry name" value="PGM_Phosphatase"/>
</dbReference>
<keyword evidence="2" id="KW-0413">Isomerase</keyword>
<dbReference type="InterPro" id="IPR013078">
    <property type="entry name" value="His_Pase_superF_clade-1"/>
</dbReference>
<dbReference type="PANTHER" id="PTHR48100">
    <property type="entry name" value="BROAD-SPECIFICITY PHOSPHATASE YOR283W-RELATED"/>
    <property type="match status" value="1"/>
</dbReference>
<organism evidence="5 6">
    <name type="scientific">Pseudomonas tructae</name>
    <dbReference type="NCBI Taxonomy" id="2518644"/>
    <lineage>
        <taxon>Bacteria</taxon>
        <taxon>Pseudomonadati</taxon>
        <taxon>Pseudomonadota</taxon>
        <taxon>Gammaproteobacteria</taxon>
        <taxon>Pseudomonadales</taxon>
        <taxon>Pseudomonadaceae</taxon>
        <taxon>Pseudomonas</taxon>
    </lineage>
</organism>
<gene>
    <name evidence="5" type="ORF">EXN22_14560</name>
</gene>
<evidence type="ECO:0000256" key="1">
    <source>
        <dbReference type="ARBA" id="ARBA00023152"/>
    </source>
</evidence>
<reference evidence="5 6" key="1">
    <citation type="submission" date="2019-02" db="EMBL/GenBank/DDBJ databases">
        <title>Complete genome sequence of Pseudomonas sp. SNU WT1 isolated from rainbow trout.</title>
        <authorList>
            <person name="Oh W.T."/>
            <person name="Park S.C."/>
        </authorList>
    </citation>
    <scope>NUCLEOTIDE SEQUENCE [LARGE SCALE GENOMIC DNA]</scope>
    <source>
        <strain evidence="5 6">SNU WT1</strain>
    </source>
</reference>
<dbReference type="Proteomes" id="UP000291130">
    <property type="component" value="Chromosome"/>
</dbReference>
<evidence type="ECO:0000313" key="6">
    <source>
        <dbReference type="Proteomes" id="UP000291130"/>
    </source>
</evidence>
<dbReference type="EMBL" id="CP035952">
    <property type="protein sequence ID" value="QBF29092.1"/>
    <property type="molecule type" value="Genomic_DNA"/>
</dbReference>
<proteinExistence type="predicted"/>
<sequence length="200" mass="22497">MDLYVVRHGETWANAEHRYLGSLDPSLTERGREQAQELRASLPHELDTLVVSPRLRAMETASILNEKLKLPAQTMDCFRERDVGVFEGLTQADARERYPQLWSQNITRQWGLEPTGGESIADVVKRVRGGLIDLESRYPSKRVLLVAHGFVAKTIRALAKSDFSDFYNWQLSNGSMLALESFVLPTSDLKTLQASLPPGN</sequence>
<dbReference type="Gene3D" id="3.40.50.1240">
    <property type="entry name" value="Phosphoglycerate mutase-like"/>
    <property type="match status" value="1"/>
</dbReference>
<evidence type="ECO:0000313" key="5">
    <source>
        <dbReference type="EMBL" id="QBF29092.1"/>
    </source>
</evidence>